<name>A0A8H6RV36_9PEZI</name>
<accession>A0A8H6RV36</accession>
<dbReference type="EMBL" id="JABCIY010000015">
    <property type="protein sequence ID" value="KAF7197452.1"/>
    <property type="molecule type" value="Genomic_DNA"/>
</dbReference>
<gene>
    <name evidence="1" type="ORF">HII31_01262</name>
</gene>
<evidence type="ECO:0000313" key="2">
    <source>
        <dbReference type="Proteomes" id="UP000660729"/>
    </source>
</evidence>
<sequence>METGEVCCYSYLRGLCSHPARNCTWAGEVRLLLPLHSHLKHSGTHIRGASWGRSELFHFASLIPKLLGFLIGLLGTSHCTMGGFSPLNFTFFPTAMGKNCKPHFDISISCSSQLDFFLFFPLTPTTTFVSVSTLLFSFPAFDNTSPPLLLQSSLQHDLHQRQYHFHHQRRQSRERLLRPRGVFQRHSRANLCQRHGSLPTDAQEQCHLRSHWCLLPTRTVSGNHFLLWLEVQGDPGVRCHRFEEGSRSRTRGELCC</sequence>
<dbReference type="AlphaFoldDB" id="A0A8H6RV36"/>
<protein>
    <submittedName>
        <fullName evidence="1">Uncharacterized protein</fullName>
    </submittedName>
</protein>
<proteinExistence type="predicted"/>
<organism evidence="1 2">
    <name type="scientific">Pseudocercospora fuligena</name>
    <dbReference type="NCBI Taxonomy" id="685502"/>
    <lineage>
        <taxon>Eukaryota</taxon>
        <taxon>Fungi</taxon>
        <taxon>Dikarya</taxon>
        <taxon>Ascomycota</taxon>
        <taxon>Pezizomycotina</taxon>
        <taxon>Dothideomycetes</taxon>
        <taxon>Dothideomycetidae</taxon>
        <taxon>Mycosphaerellales</taxon>
        <taxon>Mycosphaerellaceae</taxon>
        <taxon>Pseudocercospora</taxon>
    </lineage>
</organism>
<comment type="caution">
    <text evidence="1">The sequence shown here is derived from an EMBL/GenBank/DDBJ whole genome shotgun (WGS) entry which is preliminary data.</text>
</comment>
<keyword evidence="2" id="KW-1185">Reference proteome</keyword>
<dbReference type="Proteomes" id="UP000660729">
    <property type="component" value="Unassembled WGS sequence"/>
</dbReference>
<evidence type="ECO:0000313" key="1">
    <source>
        <dbReference type="EMBL" id="KAF7197452.1"/>
    </source>
</evidence>
<reference evidence="1" key="1">
    <citation type="submission" date="2020-04" db="EMBL/GenBank/DDBJ databases">
        <title>Draft genome resource of the tomato pathogen Pseudocercospora fuligena.</title>
        <authorList>
            <person name="Zaccaron A."/>
        </authorList>
    </citation>
    <scope>NUCLEOTIDE SEQUENCE</scope>
    <source>
        <strain evidence="1">PF001</strain>
    </source>
</reference>